<evidence type="ECO:0000256" key="5">
    <source>
        <dbReference type="ARBA" id="ARBA00022679"/>
    </source>
</evidence>
<dbReference type="InterPro" id="IPR024932">
    <property type="entry name" value="ApbE"/>
</dbReference>
<comment type="caution">
    <text evidence="11">The sequence shown here is derived from an EMBL/GenBank/DDBJ whole genome shotgun (WGS) entry which is preliminary data.</text>
</comment>
<evidence type="ECO:0000256" key="8">
    <source>
        <dbReference type="ARBA" id="ARBA00022842"/>
    </source>
</evidence>
<keyword evidence="4" id="KW-0285">Flavoprotein</keyword>
<evidence type="ECO:0000256" key="10">
    <source>
        <dbReference type="ARBA" id="ARBA00048540"/>
    </source>
</evidence>
<gene>
    <name evidence="11" type="ORF">ACFQ44_07810</name>
</gene>
<keyword evidence="8" id="KW-0460">Magnesium</keyword>
<comment type="catalytic activity">
    <reaction evidence="10">
        <text>L-threonyl-[protein] + FAD = FMN-L-threonyl-[protein] + AMP + H(+)</text>
        <dbReference type="Rhea" id="RHEA:36847"/>
        <dbReference type="Rhea" id="RHEA-COMP:11060"/>
        <dbReference type="Rhea" id="RHEA-COMP:11061"/>
        <dbReference type="ChEBI" id="CHEBI:15378"/>
        <dbReference type="ChEBI" id="CHEBI:30013"/>
        <dbReference type="ChEBI" id="CHEBI:57692"/>
        <dbReference type="ChEBI" id="CHEBI:74257"/>
        <dbReference type="ChEBI" id="CHEBI:456215"/>
        <dbReference type="EC" id="2.7.1.180"/>
    </reaction>
</comment>
<protein>
    <recommendedName>
        <fullName evidence="3">FAD:protein FMN transferase</fullName>
        <ecNumber evidence="2">2.7.1.180</ecNumber>
    </recommendedName>
    <alternativeName>
        <fullName evidence="9">Flavin transferase</fullName>
    </alternativeName>
</protein>
<comment type="cofactor">
    <cofactor evidence="1">
        <name>Mg(2+)</name>
        <dbReference type="ChEBI" id="CHEBI:18420"/>
    </cofactor>
</comment>
<keyword evidence="12" id="KW-1185">Reference proteome</keyword>
<dbReference type="Proteomes" id="UP001597189">
    <property type="component" value="Unassembled WGS sequence"/>
</dbReference>
<dbReference type="EMBL" id="JBHTOD010000005">
    <property type="protein sequence ID" value="MFD1455594.1"/>
    <property type="molecule type" value="Genomic_DNA"/>
</dbReference>
<evidence type="ECO:0000313" key="12">
    <source>
        <dbReference type="Proteomes" id="UP001597189"/>
    </source>
</evidence>
<evidence type="ECO:0000256" key="6">
    <source>
        <dbReference type="ARBA" id="ARBA00022723"/>
    </source>
</evidence>
<dbReference type="InterPro" id="IPR003374">
    <property type="entry name" value="ApbE-like_sf"/>
</dbReference>
<evidence type="ECO:0000313" key="11">
    <source>
        <dbReference type="EMBL" id="MFD1455594.1"/>
    </source>
</evidence>
<evidence type="ECO:0000256" key="7">
    <source>
        <dbReference type="ARBA" id="ARBA00022827"/>
    </source>
</evidence>
<reference evidence="12" key="1">
    <citation type="journal article" date="2019" name="Int. J. Syst. Evol. Microbiol.">
        <title>The Global Catalogue of Microorganisms (GCM) 10K type strain sequencing project: providing services to taxonomists for standard genome sequencing and annotation.</title>
        <authorList>
            <consortium name="The Broad Institute Genomics Platform"/>
            <consortium name="The Broad Institute Genome Sequencing Center for Infectious Disease"/>
            <person name="Wu L."/>
            <person name="Ma J."/>
        </authorList>
    </citation>
    <scope>NUCLEOTIDE SEQUENCE [LARGE SCALE GENOMIC DNA]</scope>
    <source>
        <strain evidence="12">CCM 8979</strain>
    </source>
</reference>
<dbReference type="RefSeq" id="WP_203645284.1">
    <property type="nucleotide sequence ID" value="NZ_BOLN01000005.1"/>
</dbReference>
<dbReference type="GO" id="GO:0016740">
    <property type="term" value="F:transferase activity"/>
    <property type="evidence" value="ECO:0007669"/>
    <property type="project" value="UniProtKB-KW"/>
</dbReference>
<evidence type="ECO:0000256" key="3">
    <source>
        <dbReference type="ARBA" id="ARBA00016337"/>
    </source>
</evidence>
<dbReference type="PANTHER" id="PTHR30040">
    <property type="entry name" value="THIAMINE BIOSYNTHESIS LIPOPROTEIN APBE"/>
    <property type="match status" value="1"/>
</dbReference>
<organism evidence="11 12">
    <name type="scientific">Levilactobacillus lanxiensis</name>
    <dbReference type="NCBI Taxonomy" id="2799568"/>
    <lineage>
        <taxon>Bacteria</taxon>
        <taxon>Bacillati</taxon>
        <taxon>Bacillota</taxon>
        <taxon>Bacilli</taxon>
        <taxon>Lactobacillales</taxon>
        <taxon>Lactobacillaceae</taxon>
        <taxon>Levilactobacillus</taxon>
    </lineage>
</organism>
<keyword evidence="5 11" id="KW-0808">Transferase</keyword>
<keyword evidence="7" id="KW-0274">FAD</keyword>
<name>A0ABW4D3S1_9LACO</name>
<accession>A0ABW4D3S1</accession>
<keyword evidence="6" id="KW-0479">Metal-binding</keyword>
<evidence type="ECO:0000256" key="2">
    <source>
        <dbReference type="ARBA" id="ARBA00011955"/>
    </source>
</evidence>
<dbReference type="PANTHER" id="PTHR30040:SF2">
    <property type="entry name" value="FAD:PROTEIN FMN TRANSFERASE"/>
    <property type="match status" value="1"/>
</dbReference>
<evidence type="ECO:0000256" key="1">
    <source>
        <dbReference type="ARBA" id="ARBA00001946"/>
    </source>
</evidence>
<dbReference type="Pfam" id="PF02424">
    <property type="entry name" value="ApbE"/>
    <property type="match status" value="1"/>
</dbReference>
<evidence type="ECO:0000256" key="9">
    <source>
        <dbReference type="ARBA" id="ARBA00031306"/>
    </source>
</evidence>
<dbReference type="Gene3D" id="3.10.520.10">
    <property type="entry name" value="ApbE-like domains"/>
    <property type="match status" value="2"/>
</dbReference>
<proteinExistence type="predicted"/>
<sequence length="254" mass="27812">MSKLLTIQIETGTAPIDVRLVMPRFGHLSESTFQQLITSLSRYFMRLNLCFSRDRTDSELCQFQRGELAPSAFGPELQAVYQLALKAQADTANAFDPFYAGTFDPRGLLKGWMLFQAFETYLRPLLQDQSLVAAAINGGGDVQMGVTARSEFVWNVGVESPNDMSHVIKRYRIKNGAMATSMRGGSAIGGPIQCQEGAPSLDQATVLAPSLIAADTLATTAVAMGERAFESFKQQRQLKIMGLLVTAQDNLVEF</sequence>
<dbReference type="SUPFAM" id="SSF143631">
    <property type="entry name" value="ApbE-like"/>
    <property type="match status" value="1"/>
</dbReference>
<dbReference type="EC" id="2.7.1.180" evidence="2"/>
<evidence type="ECO:0000256" key="4">
    <source>
        <dbReference type="ARBA" id="ARBA00022630"/>
    </source>
</evidence>